<comment type="caution">
    <text evidence="15">The sequence shown here is derived from an EMBL/GenBank/DDBJ whole genome shotgun (WGS) entry which is preliminary data.</text>
</comment>
<evidence type="ECO:0000259" key="14">
    <source>
        <dbReference type="Pfam" id="PF17042"/>
    </source>
</evidence>
<dbReference type="Pfam" id="PF07005">
    <property type="entry name" value="SBD_N"/>
    <property type="match status" value="1"/>
</dbReference>
<comment type="catalytic activity">
    <reaction evidence="8">
        <text>3-dehydro-D-erythronate + ATP = 3-dehydro-4-O-phospho-D-erythronate + ADP + H(+)</text>
        <dbReference type="Rhea" id="RHEA:52556"/>
        <dbReference type="ChEBI" id="CHEBI:15378"/>
        <dbReference type="ChEBI" id="CHEBI:30616"/>
        <dbReference type="ChEBI" id="CHEBI:57958"/>
        <dbReference type="ChEBI" id="CHEBI:136593"/>
        <dbReference type="ChEBI" id="CHEBI:456216"/>
        <dbReference type="EC" id="2.7.1.217"/>
    </reaction>
</comment>
<keyword evidence="16" id="KW-1185">Reference proteome</keyword>
<dbReference type="InterPro" id="IPR037051">
    <property type="entry name" value="4-carb_acid_sugar_kinase_N_sf"/>
</dbReference>
<evidence type="ECO:0000256" key="3">
    <source>
        <dbReference type="ARBA" id="ARBA00022741"/>
    </source>
</evidence>
<dbReference type="GO" id="GO:0005524">
    <property type="term" value="F:ATP binding"/>
    <property type="evidence" value="ECO:0007669"/>
    <property type="project" value="UniProtKB-KW"/>
</dbReference>
<evidence type="ECO:0000256" key="12">
    <source>
        <dbReference type="ARBA" id="ARBA00041377"/>
    </source>
</evidence>
<dbReference type="AlphaFoldDB" id="A0A6M2B079"/>
<comment type="function">
    <text evidence="9">Catalyzes the ATP-dependent phosphorylation of 3-oxo-tetronate to 3-oxo-tetronate 4-phosphate.</text>
</comment>
<dbReference type="RefSeq" id="WP_165057729.1">
    <property type="nucleotide sequence ID" value="NZ_JAADJS010000001.1"/>
</dbReference>
<evidence type="ECO:0000256" key="5">
    <source>
        <dbReference type="ARBA" id="ARBA00022840"/>
    </source>
</evidence>
<dbReference type="EC" id="2.7.1.217" evidence="10"/>
<evidence type="ECO:0000256" key="6">
    <source>
        <dbReference type="ARBA" id="ARBA00023277"/>
    </source>
</evidence>
<protein>
    <recommendedName>
        <fullName evidence="11">3-oxo-tetronate kinase</fullName>
        <ecNumber evidence="10">2.7.1.217</ecNumber>
    </recommendedName>
    <alternativeName>
        <fullName evidence="12">3-dehydrotetronate 4-kinase</fullName>
    </alternativeName>
</protein>
<comment type="similarity">
    <text evidence="1">Belongs to the four-carbon acid sugar kinase family.</text>
</comment>
<accession>A0A6M2B079</accession>
<dbReference type="InterPro" id="IPR010737">
    <property type="entry name" value="4-carb_acid_sugar_kinase_N"/>
</dbReference>
<evidence type="ECO:0000256" key="10">
    <source>
        <dbReference type="ARBA" id="ARBA00039095"/>
    </source>
</evidence>
<keyword evidence="4 15" id="KW-0418">Kinase</keyword>
<evidence type="ECO:0000256" key="11">
    <source>
        <dbReference type="ARBA" id="ARBA00039461"/>
    </source>
</evidence>
<dbReference type="SUPFAM" id="SSF142764">
    <property type="entry name" value="YgbK-like"/>
    <property type="match status" value="1"/>
</dbReference>
<feature type="domain" description="Four-carbon acid sugar kinase nucleotide binding" evidence="14">
    <location>
        <begin position="258"/>
        <end position="414"/>
    </location>
</feature>
<dbReference type="Pfam" id="PF17042">
    <property type="entry name" value="NBD_C"/>
    <property type="match status" value="1"/>
</dbReference>
<dbReference type="EMBL" id="JAADJS010000001">
    <property type="protein sequence ID" value="NGX86269.1"/>
    <property type="molecule type" value="Genomic_DNA"/>
</dbReference>
<dbReference type="InterPro" id="IPR042213">
    <property type="entry name" value="NBD_C_sf"/>
</dbReference>
<reference evidence="15 16" key="2">
    <citation type="submission" date="2020-03" db="EMBL/GenBank/DDBJ databases">
        <title>Rahnella aceri sp. nov., isoated from traditional Jeju Makgeolli.</title>
        <authorList>
            <person name="Kim I.S."/>
            <person name="Jeon D."/>
        </authorList>
    </citation>
    <scope>NUCLEOTIDE SEQUENCE [LARGE SCALE GENOMIC DNA]</scope>
    <source>
        <strain evidence="15 16">Lac-M11</strain>
    </source>
</reference>
<name>A0A6M2B079_9GAMM</name>
<comment type="catalytic activity">
    <reaction evidence="7">
        <text>3-dehydro-L-erythronate + ATP = 3-dehydro-4-O-phospho-L-erythronate + ADP + H(+)</text>
        <dbReference type="Rhea" id="RHEA:52552"/>
        <dbReference type="ChEBI" id="CHEBI:15378"/>
        <dbReference type="ChEBI" id="CHEBI:30616"/>
        <dbReference type="ChEBI" id="CHEBI:136592"/>
        <dbReference type="ChEBI" id="CHEBI:136670"/>
        <dbReference type="ChEBI" id="CHEBI:456216"/>
        <dbReference type="EC" id="2.7.1.217"/>
    </reaction>
</comment>
<evidence type="ECO:0000256" key="9">
    <source>
        <dbReference type="ARBA" id="ARBA00037335"/>
    </source>
</evidence>
<reference evidence="15 16" key="1">
    <citation type="submission" date="2020-01" db="EMBL/GenBank/DDBJ databases">
        <authorList>
            <person name="Lee S.D."/>
        </authorList>
    </citation>
    <scope>NUCLEOTIDE SEQUENCE [LARGE SCALE GENOMIC DNA]</scope>
    <source>
        <strain evidence="15 16">Lac-M11</strain>
    </source>
</reference>
<dbReference type="Gene3D" id="3.40.50.10840">
    <property type="entry name" value="Putative sugar-binding, N-terminal domain"/>
    <property type="match status" value="1"/>
</dbReference>
<proteinExistence type="inferred from homology"/>
<dbReference type="NCBIfam" id="NF043035">
    <property type="entry name" value="OxoTetrKin"/>
    <property type="match status" value="1"/>
</dbReference>
<evidence type="ECO:0000313" key="16">
    <source>
        <dbReference type="Proteomes" id="UP000476696"/>
    </source>
</evidence>
<dbReference type="Proteomes" id="UP000476696">
    <property type="component" value="Unassembled WGS sequence"/>
</dbReference>
<evidence type="ECO:0000313" key="15">
    <source>
        <dbReference type="EMBL" id="NGX86269.1"/>
    </source>
</evidence>
<evidence type="ECO:0000256" key="7">
    <source>
        <dbReference type="ARBA" id="ARBA00035898"/>
    </source>
</evidence>
<evidence type="ECO:0000256" key="1">
    <source>
        <dbReference type="ARBA" id="ARBA00005715"/>
    </source>
</evidence>
<feature type="domain" description="Four-carbon acid sugar kinase N-terminal" evidence="13">
    <location>
        <begin position="3"/>
        <end position="233"/>
    </location>
</feature>
<dbReference type="Gene3D" id="3.40.980.20">
    <property type="entry name" value="Four-carbon acid sugar kinase, nucleotide binding domain"/>
    <property type="match status" value="1"/>
</dbReference>
<evidence type="ECO:0000256" key="2">
    <source>
        <dbReference type="ARBA" id="ARBA00022679"/>
    </source>
</evidence>
<evidence type="ECO:0000256" key="8">
    <source>
        <dbReference type="ARBA" id="ARBA00036346"/>
    </source>
</evidence>
<organism evidence="15 16">
    <name type="scientific">Rahnella contaminans</name>
    <dbReference type="NCBI Taxonomy" id="2703882"/>
    <lineage>
        <taxon>Bacteria</taxon>
        <taxon>Pseudomonadati</taxon>
        <taxon>Pseudomonadota</taxon>
        <taxon>Gammaproteobacteria</taxon>
        <taxon>Enterobacterales</taxon>
        <taxon>Yersiniaceae</taxon>
        <taxon>Rahnella</taxon>
    </lineage>
</organism>
<keyword evidence="5" id="KW-0067">ATP-binding</keyword>
<keyword evidence="2" id="KW-0808">Transferase</keyword>
<keyword evidence="3" id="KW-0547">Nucleotide-binding</keyword>
<gene>
    <name evidence="15" type="ORF">GW579_04100</name>
</gene>
<dbReference type="InterPro" id="IPR031475">
    <property type="entry name" value="NBD_C"/>
</dbReference>
<dbReference type="GO" id="GO:0016301">
    <property type="term" value="F:kinase activity"/>
    <property type="evidence" value="ECO:0007669"/>
    <property type="project" value="UniProtKB-KW"/>
</dbReference>
<sequence>MLMGVIADDFTGASDIGVTLAKGLAGEGGMKTALYMGTPGNAALPDIEAGVIALKSRSLPATEAVAQSLAACEWLLAQGCCQIVFKYCSTFDSTPAGNIGPVAEALANRLGARGVVVCPAFPDMGRTLYQGHLFVGSSPLNESGMEHHPLTPMTDPDIRRVLAAQSENPPGFISWQQVQSGSASVRDALLAQAEEGRCLVVTDSITNADLVTLGAACNEARLITGGSAIAQGLPHNFIARGDAQGNVPQRVGVQGKGAILVGSCSRMTLRQIARHAAGHAVLQIDAEDLLLGKASRETLLDFIEQNQHRAPLITTSGDVSSVSVLQERYGREKVANAIEDFFATLAVALADAGVKRLVVGGGETSGAVVKGLQLGSVVIGAEISTGVPALLAMRNAQPMALALKSGNFGSEDFFNRAFQTLAP</sequence>
<evidence type="ECO:0000259" key="13">
    <source>
        <dbReference type="Pfam" id="PF07005"/>
    </source>
</evidence>
<evidence type="ECO:0000256" key="4">
    <source>
        <dbReference type="ARBA" id="ARBA00022777"/>
    </source>
</evidence>
<keyword evidence="6" id="KW-0119">Carbohydrate metabolism</keyword>
<dbReference type="InterPro" id="IPR050007">
    <property type="entry name" value="OtnK"/>
</dbReference>